<protein>
    <recommendedName>
        <fullName evidence="1">Aldehyde dehydrogenase domain-containing protein</fullName>
    </recommendedName>
</protein>
<dbReference type="OrthoDB" id="310895at2759"/>
<evidence type="ECO:0000259" key="1">
    <source>
        <dbReference type="Pfam" id="PF00171"/>
    </source>
</evidence>
<dbReference type="PANTHER" id="PTHR11699">
    <property type="entry name" value="ALDEHYDE DEHYDROGENASE-RELATED"/>
    <property type="match status" value="1"/>
</dbReference>
<dbReference type="GO" id="GO:0016620">
    <property type="term" value="F:oxidoreductase activity, acting on the aldehyde or oxo group of donors, NAD or NADP as acceptor"/>
    <property type="evidence" value="ECO:0007669"/>
    <property type="project" value="InterPro"/>
</dbReference>
<comment type="caution">
    <text evidence="4">The sequence shown here is derived from an EMBL/GenBank/DDBJ whole genome shotgun (WGS) entry which is preliminary data.</text>
</comment>
<dbReference type="EMBL" id="CAJNOG010000025">
    <property type="protein sequence ID" value="CAF0786322.1"/>
    <property type="molecule type" value="Genomic_DNA"/>
</dbReference>
<dbReference type="InterPro" id="IPR015590">
    <property type="entry name" value="Aldehyde_DH_dom"/>
</dbReference>
<dbReference type="AlphaFoldDB" id="A0A814BFW4"/>
<name>A0A814BFW4_9BILA</name>
<evidence type="ECO:0000313" key="5">
    <source>
        <dbReference type="Proteomes" id="UP000663891"/>
    </source>
</evidence>
<dbReference type="SUPFAM" id="SSF53720">
    <property type="entry name" value="ALDH-like"/>
    <property type="match status" value="1"/>
</dbReference>
<dbReference type="InterPro" id="IPR016163">
    <property type="entry name" value="Ald_DH_C"/>
</dbReference>
<dbReference type="EMBL" id="CAJNON010000077">
    <property type="protein sequence ID" value="CAF0926365.1"/>
    <property type="molecule type" value="Genomic_DNA"/>
</dbReference>
<evidence type="ECO:0000313" key="4">
    <source>
        <dbReference type="EMBL" id="CAF0926365.1"/>
    </source>
</evidence>
<dbReference type="Proteomes" id="UP000663845">
    <property type="component" value="Unassembled WGS sequence"/>
</dbReference>
<dbReference type="Gene3D" id="3.40.605.10">
    <property type="entry name" value="Aldehyde Dehydrogenase, Chain A, domain 1"/>
    <property type="match status" value="1"/>
</dbReference>
<dbReference type="InterPro" id="IPR016162">
    <property type="entry name" value="Ald_DH_N"/>
</dbReference>
<evidence type="ECO:0000313" key="2">
    <source>
        <dbReference type="EMBL" id="CAF0786322.1"/>
    </source>
</evidence>
<sequence>MQILKFKTVEEVIERANDSDYGLAASVFSKDLDKSIVVSNGLRAGSVWVNTYDNFDPVAPFGGFKQSGLGREKSEYSLDSYSETKCVTIKISQRNS</sequence>
<reference evidence="4" key="1">
    <citation type="submission" date="2021-02" db="EMBL/GenBank/DDBJ databases">
        <authorList>
            <person name="Nowell W R."/>
        </authorList>
    </citation>
    <scope>NUCLEOTIDE SEQUENCE</scope>
</reference>
<dbReference type="Proteomes" id="UP000663891">
    <property type="component" value="Unassembled WGS sequence"/>
</dbReference>
<dbReference type="Pfam" id="PF00171">
    <property type="entry name" value="Aldedh"/>
    <property type="match status" value="1"/>
</dbReference>
<gene>
    <name evidence="2" type="ORF">JYZ213_LOCUS4474</name>
    <name evidence="3" type="ORF">VCS650_LOCUS10666</name>
    <name evidence="4" type="ORF">VCS650_LOCUS10667</name>
</gene>
<dbReference type="EMBL" id="CAJNON010000077">
    <property type="protein sequence ID" value="CAF0926347.1"/>
    <property type="molecule type" value="Genomic_DNA"/>
</dbReference>
<feature type="domain" description="Aldehyde dehydrogenase" evidence="1">
    <location>
        <begin position="2"/>
        <end position="87"/>
    </location>
</feature>
<dbReference type="Gene3D" id="3.40.309.10">
    <property type="entry name" value="Aldehyde Dehydrogenase, Chain A, domain 2"/>
    <property type="match status" value="1"/>
</dbReference>
<proteinExistence type="predicted"/>
<organism evidence="4 5">
    <name type="scientific">Adineta steineri</name>
    <dbReference type="NCBI Taxonomy" id="433720"/>
    <lineage>
        <taxon>Eukaryota</taxon>
        <taxon>Metazoa</taxon>
        <taxon>Spiralia</taxon>
        <taxon>Gnathifera</taxon>
        <taxon>Rotifera</taxon>
        <taxon>Eurotatoria</taxon>
        <taxon>Bdelloidea</taxon>
        <taxon>Adinetida</taxon>
        <taxon>Adinetidae</taxon>
        <taxon>Adineta</taxon>
    </lineage>
</organism>
<dbReference type="FunFam" id="3.40.605.10:FF:000026">
    <property type="entry name" value="Aldehyde dehydrogenase, putative"/>
    <property type="match status" value="1"/>
</dbReference>
<accession>A0A814BFW4</accession>
<evidence type="ECO:0000313" key="3">
    <source>
        <dbReference type="EMBL" id="CAF0926347.1"/>
    </source>
</evidence>
<dbReference type="InterPro" id="IPR016161">
    <property type="entry name" value="Ald_DH/histidinol_DH"/>
</dbReference>